<dbReference type="PANTHER" id="PTHR43280:SF28">
    <property type="entry name" value="HTH-TYPE TRANSCRIPTIONAL ACTIVATOR RHAS"/>
    <property type="match status" value="1"/>
</dbReference>
<organism evidence="5 6">
    <name type="scientific">Loigolactobacillus jiayinensis</name>
    <dbReference type="NCBI Taxonomy" id="2486016"/>
    <lineage>
        <taxon>Bacteria</taxon>
        <taxon>Bacillati</taxon>
        <taxon>Bacillota</taxon>
        <taxon>Bacilli</taxon>
        <taxon>Lactobacillales</taxon>
        <taxon>Lactobacillaceae</taxon>
        <taxon>Loigolactobacillus</taxon>
    </lineage>
</organism>
<dbReference type="Proteomes" id="UP001596289">
    <property type="component" value="Unassembled WGS sequence"/>
</dbReference>
<name>A0ABW1R9N8_9LACO</name>
<dbReference type="RefSeq" id="WP_125551403.1">
    <property type="nucleotide sequence ID" value="NZ_JBHSSL010000020.1"/>
</dbReference>
<keyword evidence="6" id="KW-1185">Reference proteome</keyword>
<dbReference type="InterPro" id="IPR018060">
    <property type="entry name" value="HTH_AraC"/>
</dbReference>
<dbReference type="EMBL" id="JBHSSL010000020">
    <property type="protein sequence ID" value="MFC6169600.1"/>
    <property type="molecule type" value="Genomic_DNA"/>
</dbReference>
<dbReference type="PROSITE" id="PS00041">
    <property type="entry name" value="HTH_ARAC_FAMILY_1"/>
    <property type="match status" value="1"/>
</dbReference>
<evidence type="ECO:0000256" key="3">
    <source>
        <dbReference type="ARBA" id="ARBA00023163"/>
    </source>
</evidence>
<evidence type="ECO:0000313" key="5">
    <source>
        <dbReference type="EMBL" id="MFC6169600.1"/>
    </source>
</evidence>
<feature type="domain" description="HTH araC/xylS-type" evidence="4">
    <location>
        <begin position="223"/>
        <end position="322"/>
    </location>
</feature>
<dbReference type="InterPro" id="IPR018062">
    <property type="entry name" value="HTH_AraC-typ_CS"/>
</dbReference>
<dbReference type="InterPro" id="IPR009057">
    <property type="entry name" value="Homeodomain-like_sf"/>
</dbReference>
<dbReference type="InterPro" id="IPR037923">
    <property type="entry name" value="HTH-like"/>
</dbReference>
<sequence length="322" mass="37273">MNSNLNELLYRETAVEQAQKNSHQFTMDIPETSLDETRNTLRLTDNYFFANKEIFISKHNRFAPYPLHSHQFLELNYVYSGSCQQTIDGVPTTLQTGDVVLLDVGSKHSIDYLGENDILINILFRTKDIHIDLLNKLKNSQSALFSFLLNISTGDFNHLKSLIFRNTGKTGVSTVIETIMNEYFFPREYSDEIISSYLPILFLTLTRDYKNTLIDAGMDQYSEPVIFQVLNEIDHHYDTVTLDSVAKKLSYNKNYLSNLIKAKTGNTFTELLNKQRLSRAHLLITSTKIPISRIITEVGFSNKNYFYKKYKESYQHLPTIDR</sequence>
<dbReference type="PROSITE" id="PS01124">
    <property type="entry name" value="HTH_ARAC_FAMILY_2"/>
    <property type="match status" value="1"/>
</dbReference>
<dbReference type="SUPFAM" id="SSF46689">
    <property type="entry name" value="Homeodomain-like"/>
    <property type="match status" value="1"/>
</dbReference>
<keyword evidence="2" id="KW-0238">DNA-binding</keyword>
<dbReference type="SMART" id="SM00342">
    <property type="entry name" value="HTH_ARAC"/>
    <property type="match status" value="1"/>
</dbReference>
<evidence type="ECO:0000256" key="2">
    <source>
        <dbReference type="ARBA" id="ARBA00023125"/>
    </source>
</evidence>
<reference evidence="6" key="1">
    <citation type="journal article" date="2019" name="Int. J. Syst. Evol. Microbiol.">
        <title>The Global Catalogue of Microorganisms (GCM) 10K type strain sequencing project: providing services to taxonomists for standard genome sequencing and annotation.</title>
        <authorList>
            <consortium name="The Broad Institute Genomics Platform"/>
            <consortium name="The Broad Institute Genome Sequencing Center for Infectious Disease"/>
            <person name="Wu L."/>
            <person name="Ma J."/>
        </authorList>
    </citation>
    <scope>NUCLEOTIDE SEQUENCE [LARGE SCALE GENOMIC DNA]</scope>
    <source>
        <strain evidence="6">CCM 8904</strain>
    </source>
</reference>
<dbReference type="Pfam" id="PF07883">
    <property type="entry name" value="Cupin_2"/>
    <property type="match status" value="1"/>
</dbReference>
<accession>A0ABW1R9N8</accession>
<dbReference type="Gene3D" id="2.60.120.10">
    <property type="entry name" value="Jelly Rolls"/>
    <property type="match status" value="1"/>
</dbReference>
<gene>
    <name evidence="5" type="ORF">ACFQGP_03280</name>
</gene>
<comment type="caution">
    <text evidence="5">The sequence shown here is derived from an EMBL/GenBank/DDBJ whole genome shotgun (WGS) entry which is preliminary data.</text>
</comment>
<dbReference type="InterPro" id="IPR013096">
    <property type="entry name" value="Cupin_2"/>
</dbReference>
<evidence type="ECO:0000256" key="1">
    <source>
        <dbReference type="ARBA" id="ARBA00023015"/>
    </source>
</evidence>
<dbReference type="CDD" id="cd06996">
    <property type="entry name" value="cupin_Lmo2851-like_N"/>
    <property type="match status" value="1"/>
</dbReference>
<dbReference type="Pfam" id="PF12833">
    <property type="entry name" value="HTH_18"/>
    <property type="match status" value="1"/>
</dbReference>
<evidence type="ECO:0000313" key="6">
    <source>
        <dbReference type="Proteomes" id="UP001596289"/>
    </source>
</evidence>
<dbReference type="Gene3D" id="1.10.10.60">
    <property type="entry name" value="Homeodomain-like"/>
    <property type="match status" value="2"/>
</dbReference>
<evidence type="ECO:0000259" key="4">
    <source>
        <dbReference type="PROSITE" id="PS01124"/>
    </source>
</evidence>
<protein>
    <submittedName>
        <fullName evidence="5">Helix-turn-helix domain-containing protein</fullName>
    </submittedName>
</protein>
<dbReference type="InterPro" id="IPR014710">
    <property type="entry name" value="RmlC-like_jellyroll"/>
</dbReference>
<keyword evidence="3" id="KW-0804">Transcription</keyword>
<dbReference type="SUPFAM" id="SSF51215">
    <property type="entry name" value="Regulatory protein AraC"/>
    <property type="match status" value="1"/>
</dbReference>
<keyword evidence="1" id="KW-0805">Transcription regulation</keyword>
<dbReference type="PANTHER" id="PTHR43280">
    <property type="entry name" value="ARAC-FAMILY TRANSCRIPTIONAL REGULATOR"/>
    <property type="match status" value="1"/>
</dbReference>
<proteinExistence type="predicted"/>